<dbReference type="Gene3D" id="3.40.350.10">
    <property type="entry name" value="Creatinase/prolidase N-terminal domain"/>
    <property type="match status" value="2"/>
</dbReference>
<dbReference type="PANTHER" id="PTHR43763:SF6">
    <property type="entry name" value="XAA-PRO AMINOPEPTIDASE 1"/>
    <property type="match status" value="1"/>
</dbReference>
<keyword evidence="3" id="KW-0378">Hydrolase</keyword>
<evidence type="ECO:0000259" key="5">
    <source>
        <dbReference type="Pfam" id="PF01321"/>
    </source>
</evidence>
<proteinExistence type="inferred from homology"/>
<dbReference type="GO" id="GO:0005737">
    <property type="term" value="C:cytoplasm"/>
    <property type="evidence" value="ECO:0007669"/>
    <property type="project" value="UniProtKB-ARBA"/>
</dbReference>
<dbReference type="Pfam" id="PF16188">
    <property type="entry name" value="Peptidase_M24_C"/>
    <property type="match status" value="1"/>
</dbReference>
<comment type="similarity">
    <text evidence="1">Belongs to the peptidase M24B family.</text>
</comment>
<evidence type="ECO:0000313" key="7">
    <source>
        <dbReference type="EMBL" id="GAO97588.1"/>
    </source>
</evidence>
<keyword evidence="2" id="KW-0479">Metal-binding</keyword>
<dbReference type="InterPro" id="IPR050422">
    <property type="entry name" value="X-Pro_aminopeptidase_P"/>
</dbReference>
<organism evidence="7 8">
    <name type="scientific">Caedimonas varicaedens</name>
    <dbReference type="NCBI Taxonomy" id="1629334"/>
    <lineage>
        <taxon>Bacteria</taxon>
        <taxon>Pseudomonadati</taxon>
        <taxon>Pseudomonadota</taxon>
        <taxon>Alphaproteobacteria</taxon>
        <taxon>Holosporales</taxon>
        <taxon>Caedimonadaceae</taxon>
        <taxon>Caedimonas</taxon>
    </lineage>
</organism>
<accession>A0A0K8MBM0</accession>
<feature type="domain" description="Peptidase M24 C-terminal" evidence="6">
    <location>
        <begin position="532"/>
        <end position="593"/>
    </location>
</feature>
<dbReference type="InterPro" id="IPR000994">
    <property type="entry name" value="Pept_M24"/>
</dbReference>
<dbReference type="CDD" id="cd01085">
    <property type="entry name" value="APP"/>
    <property type="match status" value="1"/>
</dbReference>
<feature type="domain" description="Peptidase M24" evidence="4">
    <location>
        <begin position="309"/>
        <end position="521"/>
    </location>
</feature>
<name>A0A0K8MBM0_9PROT</name>
<dbReference type="Pfam" id="PF00557">
    <property type="entry name" value="Peptidase_M24"/>
    <property type="match status" value="1"/>
</dbReference>
<dbReference type="InterPro" id="IPR000587">
    <property type="entry name" value="Creatinase_N"/>
</dbReference>
<dbReference type="InterPro" id="IPR033740">
    <property type="entry name" value="Pept_M24B"/>
</dbReference>
<feature type="domain" description="Creatinase N-terminal" evidence="5">
    <location>
        <begin position="9"/>
        <end position="137"/>
    </location>
</feature>
<evidence type="ECO:0000256" key="2">
    <source>
        <dbReference type="ARBA" id="ARBA00022723"/>
    </source>
</evidence>
<dbReference type="PANTHER" id="PTHR43763">
    <property type="entry name" value="XAA-PRO AMINOPEPTIDASE 1"/>
    <property type="match status" value="1"/>
</dbReference>
<keyword evidence="8" id="KW-1185">Reference proteome</keyword>
<dbReference type="Pfam" id="PF01321">
    <property type="entry name" value="Creatinase_N"/>
    <property type="match status" value="1"/>
</dbReference>
<dbReference type="FunFam" id="3.90.230.10:FF:000009">
    <property type="entry name" value="xaa-Pro aminopeptidase 2"/>
    <property type="match status" value="1"/>
</dbReference>
<evidence type="ECO:0000259" key="4">
    <source>
        <dbReference type="Pfam" id="PF00557"/>
    </source>
</evidence>
<keyword evidence="7" id="KW-0031">Aminopeptidase</keyword>
<evidence type="ECO:0000313" key="8">
    <source>
        <dbReference type="Proteomes" id="UP000036771"/>
    </source>
</evidence>
<dbReference type="AlphaFoldDB" id="A0A0K8MBM0"/>
<evidence type="ECO:0000259" key="6">
    <source>
        <dbReference type="Pfam" id="PF16188"/>
    </source>
</evidence>
<dbReference type="Proteomes" id="UP000036771">
    <property type="component" value="Unassembled WGS sequence"/>
</dbReference>
<dbReference type="EMBL" id="BBVC01000011">
    <property type="protein sequence ID" value="GAO97588.1"/>
    <property type="molecule type" value="Genomic_DNA"/>
</dbReference>
<protein>
    <submittedName>
        <fullName evidence="7">Aminopeptidase</fullName>
    </submittedName>
</protein>
<keyword evidence="7" id="KW-0645">Protease</keyword>
<comment type="caution">
    <text evidence="7">The sequence shown here is derived from an EMBL/GenBank/DDBJ whole genome shotgun (WGS) entry which is preliminary data.</text>
</comment>
<dbReference type="SUPFAM" id="SSF55920">
    <property type="entry name" value="Creatinase/aminopeptidase"/>
    <property type="match status" value="1"/>
</dbReference>
<dbReference type="InterPro" id="IPR029149">
    <property type="entry name" value="Creatin/AminoP/Spt16_N"/>
</dbReference>
<evidence type="ECO:0000256" key="1">
    <source>
        <dbReference type="ARBA" id="ARBA00008766"/>
    </source>
</evidence>
<gene>
    <name evidence="7" type="ORF">Cva_00224</name>
</gene>
<dbReference type="GO" id="GO:0046872">
    <property type="term" value="F:metal ion binding"/>
    <property type="evidence" value="ECO:0007669"/>
    <property type="project" value="UniProtKB-KW"/>
</dbReference>
<dbReference type="STRING" id="1629334.Cva_00224"/>
<evidence type="ECO:0000256" key="3">
    <source>
        <dbReference type="ARBA" id="ARBA00022801"/>
    </source>
</evidence>
<dbReference type="SUPFAM" id="SSF53092">
    <property type="entry name" value="Creatinase/prolidase N-terminal domain"/>
    <property type="match status" value="1"/>
</dbReference>
<dbReference type="GO" id="GO:0070006">
    <property type="term" value="F:metalloaminopeptidase activity"/>
    <property type="evidence" value="ECO:0007669"/>
    <property type="project" value="InterPro"/>
</dbReference>
<sequence>MSAQKLILLRGLFDQFGLDGYLVLKANKHQCEYLRPDEERLQWLTNFSGSAGSVIVLKNKAALFVDGRYTLQAHHEVDKSLFDIIDTTYTSPLNWLMNHVSSGEKTGVDPWLITGHTFKAYQKLLKEKEASLLPVDQNLIDCLWQNKPTQPVHKAVIHPLEVSGLSHDEKIESLTERIKEKDADGTLITMVESVNWLFNIRGHDLDYMPVVFSFAFVHKDGRATLFMDLEKVTDEIRHHLGEKVTIQSYQAILSFLGGLGHHKPIILVDPVLSPLKLITTLEETGSRVLCADDLTLLPKACKNPVEIRGMRETHLRDGAALTMFLHWVIKEAINQKVTEIEAVQKLYEFRARFPTFWGDSFPTISAVSAHGAIVHYRVTPSTDCLLEADGLYLVDSGAHYHDGSTDVTRTIVLGKPTPEQKDRFTRVLKGHIALAQLIFPQGTTGGQIDAFARSFLWQAGLDYAHGTGHGVGSVMNIHEGPQRISKSASTISLQPGMVVSNEPGYYKAEHYGIRLENLAVVVSVDIPGAEHPMLGFETLTLAPVDVRLIDHTLMTSSEIKWLNEYHQYVHDALAPLIEGVNAKKWFYDVTQPLCL</sequence>
<dbReference type="InterPro" id="IPR036005">
    <property type="entry name" value="Creatinase/aminopeptidase-like"/>
</dbReference>
<dbReference type="OrthoDB" id="9806388at2"/>
<dbReference type="InterPro" id="IPR032416">
    <property type="entry name" value="Peptidase_M24_C"/>
</dbReference>
<dbReference type="Pfam" id="PF16189">
    <property type="entry name" value="Creatinase_N_2"/>
    <property type="match status" value="1"/>
</dbReference>
<reference evidence="7 8" key="1">
    <citation type="submission" date="2015-03" db="EMBL/GenBank/DDBJ databases">
        <title>Caedibacter varicaedens, whole genome shotgun sequence.</title>
        <authorList>
            <person name="Suzuki H."/>
            <person name="Dapper A.L."/>
            <person name="Gibson A.K."/>
            <person name="Jackson C."/>
            <person name="Lee H."/>
            <person name="Pejaver V.R."/>
            <person name="Doak T."/>
            <person name="Lynch M."/>
        </authorList>
    </citation>
    <scope>NUCLEOTIDE SEQUENCE [LARGE SCALE GENOMIC DNA]</scope>
</reference>
<dbReference type="Gene3D" id="3.90.230.10">
    <property type="entry name" value="Creatinase/methionine aminopeptidase superfamily"/>
    <property type="match status" value="1"/>
</dbReference>